<dbReference type="InterPro" id="IPR050204">
    <property type="entry name" value="AraC_XylS_family_regulators"/>
</dbReference>
<keyword evidence="3" id="KW-0804">Transcription</keyword>
<evidence type="ECO:0000256" key="2">
    <source>
        <dbReference type="ARBA" id="ARBA00023125"/>
    </source>
</evidence>
<proteinExistence type="predicted"/>
<name>A0A840PHU5_9ACTN</name>
<dbReference type="PANTHER" id="PTHR46796:SF2">
    <property type="entry name" value="TRANSCRIPTIONAL REGULATORY PROTEIN"/>
    <property type="match status" value="1"/>
</dbReference>
<protein>
    <submittedName>
        <fullName evidence="5">AraC-like DNA-binding protein</fullName>
    </submittedName>
</protein>
<comment type="caution">
    <text evidence="5">The sequence shown here is derived from an EMBL/GenBank/DDBJ whole genome shotgun (WGS) entry which is preliminary data.</text>
</comment>
<sequence length="272" mass="30062">MDESQTLTWRPRELPGVEVVAERGAAYTRRHVRLDTGYAIKITLGGAPPPMRYRGRVHDSAAPGMVTVVEPDEVVYSLGRDATTHRLFSHILVVDAGLMPAGAGRADRPRFRELRYHDRALFDGIAVLHSSLAHGDDRLTLQSTLTGLLDNLVSRHATAPGAVSPVLRPRALRQVRELLHDRLDDNIGLDELASVAGCGKHHLIRSFQHAYGVPPHRYRNLLRLARARSLLAVGRSVAEVAAELGFFDQSHLNRHFRQSYGMSAGAYAKAVR</sequence>
<reference evidence="5 6" key="1">
    <citation type="submission" date="2020-08" db="EMBL/GenBank/DDBJ databases">
        <title>Genomic Encyclopedia of Type Strains, Phase IV (KMG-IV): sequencing the most valuable type-strain genomes for metagenomic binning, comparative biology and taxonomic classification.</title>
        <authorList>
            <person name="Goeker M."/>
        </authorList>
    </citation>
    <scope>NUCLEOTIDE SEQUENCE [LARGE SCALE GENOMIC DNA]</scope>
    <source>
        <strain evidence="5 6">DSM 45615</strain>
    </source>
</reference>
<dbReference type="InterPro" id="IPR009057">
    <property type="entry name" value="Homeodomain-like_sf"/>
</dbReference>
<dbReference type="Proteomes" id="UP000578449">
    <property type="component" value="Unassembled WGS sequence"/>
</dbReference>
<dbReference type="Gene3D" id="1.10.10.60">
    <property type="entry name" value="Homeodomain-like"/>
    <property type="match status" value="1"/>
</dbReference>
<evidence type="ECO:0000259" key="4">
    <source>
        <dbReference type="PROSITE" id="PS01124"/>
    </source>
</evidence>
<evidence type="ECO:0000256" key="1">
    <source>
        <dbReference type="ARBA" id="ARBA00023015"/>
    </source>
</evidence>
<dbReference type="EMBL" id="JACHGN010000011">
    <property type="protein sequence ID" value="MBB5135635.1"/>
    <property type="molecule type" value="Genomic_DNA"/>
</dbReference>
<dbReference type="SUPFAM" id="SSF46689">
    <property type="entry name" value="Homeodomain-like"/>
    <property type="match status" value="2"/>
</dbReference>
<dbReference type="InterPro" id="IPR018060">
    <property type="entry name" value="HTH_AraC"/>
</dbReference>
<dbReference type="GO" id="GO:0003700">
    <property type="term" value="F:DNA-binding transcription factor activity"/>
    <property type="evidence" value="ECO:0007669"/>
    <property type="project" value="InterPro"/>
</dbReference>
<dbReference type="SMART" id="SM00342">
    <property type="entry name" value="HTH_ARAC"/>
    <property type="match status" value="1"/>
</dbReference>
<dbReference type="PANTHER" id="PTHR46796">
    <property type="entry name" value="HTH-TYPE TRANSCRIPTIONAL ACTIVATOR RHAS-RELATED"/>
    <property type="match status" value="1"/>
</dbReference>
<accession>A0A840PHU5</accession>
<evidence type="ECO:0000313" key="5">
    <source>
        <dbReference type="EMBL" id="MBB5135635.1"/>
    </source>
</evidence>
<organism evidence="5 6">
    <name type="scientific">Thermocatellispora tengchongensis</name>
    <dbReference type="NCBI Taxonomy" id="1073253"/>
    <lineage>
        <taxon>Bacteria</taxon>
        <taxon>Bacillati</taxon>
        <taxon>Actinomycetota</taxon>
        <taxon>Actinomycetes</taxon>
        <taxon>Streptosporangiales</taxon>
        <taxon>Streptosporangiaceae</taxon>
        <taxon>Thermocatellispora</taxon>
    </lineage>
</organism>
<dbReference type="PROSITE" id="PS00041">
    <property type="entry name" value="HTH_ARAC_FAMILY_1"/>
    <property type="match status" value="1"/>
</dbReference>
<dbReference type="InterPro" id="IPR018062">
    <property type="entry name" value="HTH_AraC-typ_CS"/>
</dbReference>
<feature type="domain" description="HTH araC/xylS-type" evidence="4">
    <location>
        <begin position="173"/>
        <end position="270"/>
    </location>
</feature>
<gene>
    <name evidence="5" type="ORF">HNP84_005379</name>
</gene>
<keyword evidence="1" id="KW-0805">Transcription regulation</keyword>
<dbReference type="Pfam" id="PF12833">
    <property type="entry name" value="HTH_18"/>
    <property type="match status" value="1"/>
</dbReference>
<dbReference type="GO" id="GO:0043565">
    <property type="term" value="F:sequence-specific DNA binding"/>
    <property type="evidence" value="ECO:0007669"/>
    <property type="project" value="InterPro"/>
</dbReference>
<evidence type="ECO:0000313" key="6">
    <source>
        <dbReference type="Proteomes" id="UP000578449"/>
    </source>
</evidence>
<evidence type="ECO:0000256" key="3">
    <source>
        <dbReference type="ARBA" id="ARBA00023163"/>
    </source>
</evidence>
<dbReference type="PROSITE" id="PS01124">
    <property type="entry name" value="HTH_ARAC_FAMILY_2"/>
    <property type="match status" value="1"/>
</dbReference>
<dbReference type="RefSeq" id="WP_221336758.1">
    <property type="nucleotide sequence ID" value="NZ_BAABIX010000002.1"/>
</dbReference>
<keyword evidence="6" id="KW-1185">Reference proteome</keyword>
<dbReference type="AlphaFoldDB" id="A0A840PHU5"/>
<keyword evidence="2 5" id="KW-0238">DNA-binding</keyword>